<name>A0A381I6P7_CLODI</name>
<sequence>MLGYLKDFDKLVLVGCNQCAATCKSGGEEEVLKMKETLEGEGKKNLRICNA</sequence>
<evidence type="ECO:0000313" key="1">
    <source>
        <dbReference type="EMBL" id="SUY21785.1"/>
    </source>
</evidence>
<dbReference type="AlphaFoldDB" id="A0A381I6P7"/>
<reference evidence="1" key="1">
    <citation type="submission" date="2018-06" db="EMBL/GenBank/DDBJ databases">
        <authorList>
            <consortium name="Pathogen Informatics"/>
            <person name="Doyle S."/>
        </authorList>
    </citation>
    <scope>NUCLEOTIDE SEQUENCE</scope>
    <source>
        <strain evidence="1">NCTC13307</strain>
    </source>
</reference>
<protein>
    <submittedName>
        <fullName evidence="1">Uncharacterized protein</fullName>
    </submittedName>
</protein>
<dbReference type="EMBL" id="UFWD01000001">
    <property type="protein sequence ID" value="SUY21785.1"/>
    <property type="molecule type" value="Genomic_DNA"/>
</dbReference>
<organism evidence="1">
    <name type="scientific">Clostridioides difficile</name>
    <name type="common">Peptoclostridium difficile</name>
    <dbReference type="NCBI Taxonomy" id="1496"/>
    <lineage>
        <taxon>Bacteria</taxon>
        <taxon>Bacillati</taxon>
        <taxon>Bacillota</taxon>
        <taxon>Clostridia</taxon>
        <taxon>Peptostreptococcales</taxon>
        <taxon>Peptostreptococcaceae</taxon>
        <taxon>Clostridioides</taxon>
    </lineage>
</organism>
<accession>A0A381I6P7</accession>
<gene>
    <name evidence="1" type="ORF">NCTC13307_00859</name>
</gene>
<proteinExistence type="predicted"/>